<accession>A0A249MYB1</accession>
<evidence type="ECO:0000313" key="2">
    <source>
        <dbReference type="EMBL" id="ASY46157.1"/>
    </source>
</evidence>
<dbReference type="NCBIfam" id="TIGR02792">
    <property type="entry name" value="PCA_ligA"/>
    <property type="match status" value="1"/>
</dbReference>
<protein>
    <submittedName>
        <fullName evidence="2">Protocatechuate 4,5-dioxygenase subunit alpha</fullName>
    </submittedName>
</protein>
<name>A0A249MYB1_SPHXE</name>
<evidence type="ECO:0000259" key="1">
    <source>
        <dbReference type="Pfam" id="PF07746"/>
    </source>
</evidence>
<gene>
    <name evidence="2" type="primary">ligA</name>
    <name evidence="2" type="ORF">CJD35_16820</name>
</gene>
<dbReference type="GO" id="GO:0051213">
    <property type="term" value="F:dioxygenase activity"/>
    <property type="evidence" value="ECO:0007669"/>
    <property type="project" value="UniProtKB-KW"/>
</dbReference>
<dbReference type="Gene3D" id="1.10.700.10">
    <property type="entry name" value="Dioxygenase LigAB, LigA subunit"/>
    <property type="match status" value="1"/>
</dbReference>
<evidence type="ECO:0000313" key="3">
    <source>
        <dbReference type="Proteomes" id="UP000217141"/>
    </source>
</evidence>
<dbReference type="NCBIfam" id="NF009917">
    <property type="entry name" value="PRK13377.1"/>
    <property type="match status" value="1"/>
</dbReference>
<sequence length="151" mass="17245">MITEDPKHQDIHEYLAEFEDIPGTRVYTAARARKGYHMNQFAMSLMKDENRARFKADERAYLDEWPLNEEQKEALLARDYNRCLDLGGNVYFLAKLFSTDGIPFAEAVSTMTDMSFPEYREMMMNGGRSPEGVRSIRANAASSGETNEGAR</sequence>
<dbReference type="InterPro" id="IPR036622">
    <property type="entry name" value="LigA_sf"/>
</dbReference>
<proteinExistence type="predicted"/>
<dbReference type="RefSeq" id="WP_017181927.1">
    <property type="nucleotide sequence ID" value="NZ_CP022746.1"/>
</dbReference>
<dbReference type="InterPro" id="IPR014159">
    <property type="entry name" value="PCA_LigA"/>
</dbReference>
<organism evidence="2 3">
    <name type="scientific">Sphingobium xenophagum</name>
    <dbReference type="NCBI Taxonomy" id="121428"/>
    <lineage>
        <taxon>Bacteria</taxon>
        <taxon>Pseudomonadati</taxon>
        <taxon>Pseudomonadota</taxon>
        <taxon>Alphaproteobacteria</taxon>
        <taxon>Sphingomonadales</taxon>
        <taxon>Sphingomonadaceae</taxon>
        <taxon>Sphingobium</taxon>
    </lineage>
</organism>
<keyword evidence="2" id="KW-0560">Oxidoreductase</keyword>
<reference evidence="2 3" key="1">
    <citation type="submission" date="2017-08" db="EMBL/GenBank/DDBJ databases">
        <title>Whole Genome Sequence of Sphingobium hydrophobicum C1: Insights into Adaption to the Electronic-waste Contaminated Sediment.</title>
        <authorList>
            <person name="Song D."/>
            <person name="Chen X."/>
            <person name="Xu M."/>
        </authorList>
    </citation>
    <scope>NUCLEOTIDE SEQUENCE [LARGE SCALE GENOMIC DNA]</scope>
    <source>
        <strain evidence="2 3">C1</strain>
    </source>
</reference>
<dbReference type="SUPFAM" id="SSF48076">
    <property type="entry name" value="LigA subunit of an aromatic-ring-opening dioxygenase LigAB"/>
    <property type="match status" value="1"/>
</dbReference>
<dbReference type="Proteomes" id="UP000217141">
    <property type="component" value="Chromosome II"/>
</dbReference>
<dbReference type="InterPro" id="IPR011986">
    <property type="entry name" value="Xdiol_dOase_LigA"/>
</dbReference>
<feature type="domain" description="Extradiol ring-cleavage dioxygenase LigAB LigA subunit" evidence="1">
    <location>
        <begin position="38"/>
        <end position="123"/>
    </location>
</feature>
<dbReference type="EMBL" id="CP022746">
    <property type="protein sequence ID" value="ASY46157.1"/>
    <property type="molecule type" value="Genomic_DNA"/>
</dbReference>
<dbReference type="Pfam" id="PF07746">
    <property type="entry name" value="LigA"/>
    <property type="match status" value="1"/>
</dbReference>
<keyword evidence="2" id="KW-0223">Dioxygenase</keyword>
<dbReference type="AlphaFoldDB" id="A0A249MYB1"/>
<dbReference type="KEGG" id="shyd:CJD35_16820"/>